<evidence type="ECO:0000313" key="1">
    <source>
        <dbReference type="EMBL" id="KKD00438.1"/>
    </source>
</evidence>
<dbReference type="Proteomes" id="UP000033633">
    <property type="component" value="Unassembled WGS sequence"/>
</dbReference>
<keyword evidence="2" id="KW-1185">Reference proteome</keyword>
<organism evidence="1 2">
    <name type="scientific">Photobacterium halotolerans</name>
    <dbReference type="NCBI Taxonomy" id="265726"/>
    <lineage>
        <taxon>Bacteria</taxon>
        <taxon>Pseudomonadati</taxon>
        <taxon>Pseudomonadota</taxon>
        <taxon>Gammaproteobacteria</taxon>
        <taxon>Vibrionales</taxon>
        <taxon>Vibrionaceae</taxon>
        <taxon>Photobacterium</taxon>
    </lineage>
</organism>
<dbReference type="AlphaFoldDB" id="A0A0F5VED6"/>
<sequence>MFIATEHKITDLDTFSQKAGPALGQPPAGMRLQTALLDKDAHCCRCIWEADSIESVQNYLEPELGSASVTAYYQLDPYSAIG</sequence>
<name>A0A0F5VED6_9GAMM</name>
<dbReference type="OrthoDB" id="5784932at2"/>
<reference evidence="1 2" key="1">
    <citation type="submission" date="2014-12" db="EMBL/GenBank/DDBJ databases">
        <title>Mercury Reductase activity and rhizosphere competence traits in the genome of root associated Photobacterium halotolerans MELD1.</title>
        <authorList>
            <person name="Mathew D.C."/>
            <person name="Huang C.-C."/>
        </authorList>
    </citation>
    <scope>NUCLEOTIDE SEQUENCE [LARGE SCALE GENOMIC DNA]</scope>
    <source>
        <strain evidence="1 2">MELD1</strain>
    </source>
</reference>
<evidence type="ECO:0000313" key="2">
    <source>
        <dbReference type="Proteomes" id="UP000033633"/>
    </source>
</evidence>
<evidence type="ECO:0008006" key="3">
    <source>
        <dbReference type="Google" id="ProtNLM"/>
    </source>
</evidence>
<dbReference type="EMBL" id="JWYV01000004">
    <property type="protein sequence ID" value="KKD00438.1"/>
    <property type="molecule type" value="Genomic_DNA"/>
</dbReference>
<accession>A0A0F5VED6</accession>
<gene>
    <name evidence="1" type="ORF">KY46_07295</name>
</gene>
<dbReference type="PATRIC" id="fig|265726.11.peg.3521"/>
<dbReference type="RefSeq" id="WP_046219976.1">
    <property type="nucleotide sequence ID" value="NZ_JWYV01000004.1"/>
</dbReference>
<comment type="caution">
    <text evidence="1">The sequence shown here is derived from an EMBL/GenBank/DDBJ whole genome shotgun (WGS) entry which is preliminary data.</text>
</comment>
<proteinExistence type="predicted"/>
<protein>
    <recommendedName>
        <fullName evidence="3">DUF4242 domain-containing protein</fullName>
    </recommendedName>
</protein>